<keyword evidence="2" id="KW-1185">Reference proteome</keyword>
<accession>A0A1F5LRG2</accession>
<dbReference type="PANTHER" id="PTHR35179:SF2">
    <property type="entry name" value="START DOMAIN-CONTAINING PROTEIN"/>
    <property type="match status" value="1"/>
</dbReference>
<comment type="caution">
    <text evidence="1">The sequence shown here is derived from an EMBL/GenBank/DDBJ whole genome shotgun (WGS) entry which is preliminary data.</text>
</comment>
<proteinExistence type="predicted"/>
<name>A0A1F5LRG2_PENAI</name>
<dbReference type="AlphaFoldDB" id="A0A1F5LRG2"/>
<organism evidence="1 2">
    <name type="scientific">Penicillium arizonense</name>
    <dbReference type="NCBI Taxonomy" id="1835702"/>
    <lineage>
        <taxon>Eukaryota</taxon>
        <taxon>Fungi</taxon>
        <taxon>Dikarya</taxon>
        <taxon>Ascomycota</taxon>
        <taxon>Pezizomycotina</taxon>
        <taxon>Eurotiomycetes</taxon>
        <taxon>Eurotiomycetidae</taxon>
        <taxon>Eurotiales</taxon>
        <taxon>Aspergillaceae</taxon>
        <taxon>Penicillium</taxon>
    </lineage>
</organism>
<sequence length="320" mass="35811">MATPAPPLGDILATFQLDDLKEPADQAAGLPIITKCRYLASYNWLYRAEPESSFQPPAWTPPSKPPQLQEDSGQYYRDLNAARSLAYPLEPMIQAVLTDKPGFNLANLDIIGCGSTMGNLLRFVREQDKPFRMLVEVVGNTVFLIRGENSPTEKLVGVYGYGHAFPEANTTWSKGVKGSMSQQRLIQYDFAGMKCLVRFEADGYLPDLAPDVAKYHIPEPDEVNADDVLASIKEATISIIHLATTDDDPKKLRIERKGRHIPQAAVYDLKTRSIKKKDVDTLGEEIARLWIAQIPNFILAYHKFGKFEDVQVQDVSEKVK</sequence>
<dbReference type="GeneID" id="34574212"/>
<dbReference type="PANTHER" id="PTHR35179">
    <property type="entry name" value="PROTEIN CBG02620"/>
    <property type="match status" value="1"/>
</dbReference>
<evidence type="ECO:0008006" key="3">
    <source>
        <dbReference type="Google" id="ProtNLM"/>
    </source>
</evidence>
<protein>
    <recommendedName>
        <fullName evidence="3">Geranylgeranyl pyrophosphate synthetase</fullName>
    </recommendedName>
</protein>
<dbReference type="Proteomes" id="UP000177622">
    <property type="component" value="Unassembled WGS sequence"/>
</dbReference>
<dbReference type="RefSeq" id="XP_022491232.1">
    <property type="nucleotide sequence ID" value="XM_022629478.1"/>
</dbReference>
<dbReference type="OrthoDB" id="5393654at2759"/>
<dbReference type="EMBL" id="LXJU01000004">
    <property type="protein sequence ID" value="OGE55803.1"/>
    <property type="molecule type" value="Genomic_DNA"/>
</dbReference>
<evidence type="ECO:0000313" key="2">
    <source>
        <dbReference type="Proteomes" id="UP000177622"/>
    </source>
</evidence>
<evidence type="ECO:0000313" key="1">
    <source>
        <dbReference type="EMBL" id="OGE55803.1"/>
    </source>
</evidence>
<gene>
    <name evidence="1" type="ORF">PENARI_c004G11884</name>
</gene>
<reference evidence="1 2" key="1">
    <citation type="journal article" date="2016" name="Sci. Rep.">
        <title>Penicillium arizonense, a new, genome sequenced fungal species, reveals a high chemical diversity in secreted metabolites.</title>
        <authorList>
            <person name="Grijseels S."/>
            <person name="Nielsen J.C."/>
            <person name="Randelovic M."/>
            <person name="Nielsen J."/>
            <person name="Nielsen K.F."/>
            <person name="Workman M."/>
            <person name="Frisvad J.C."/>
        </authorList>
    </citation>
    <scope>NUCLEOTIDE SEQUENCE [LARGE SCALE GENOMIC DNA]</scope>
    <source>
        <strain evidence="1 2">CBS 141311</strain>
    </source>
</reference>
<dbReference type="STRING" id="1835702.A0A1F5LRG2"/>